<dbReference type="PANTHER" id="PTHR15678">
    <property type="entry name" value="ANTIGEN MLAA-22-RELATED"/>
    <property type="match status" value="1"/>
</dbReference>
<evidence type="ECO:0000313" key="2">
    <source>
        <dbReference type="Proteomes" id="UP000504617"/>
    </source>
</evidence>
<reference evidence="3" key="1">
    <citation type="submission" date="2025-08" db="UniProtKB">
        <authorList>
            <consortium name="RefSeq"/>
        </authorList>
    </citation>
    <scope>IDENTIFICATION</scope>
</reference>
<dbReference type="InterPro" id="IPR045167">
    <property type="entry name" value="Hobbit"/>
</dbReference>
<organism evidence="2 3">
    <name type="scientific">Thamnophis sirtalis</name>
    <dbReference type="NCBI Taxonomy" id="35019"/>
    <lineage>
        <taxon>Eukaryota</taxon>
        <taxon>Metazoa</taxon>
        <taxon>Chordata</taxon>
        <taxon>Craniata</taxon>
        <taxon>Vertebrata</taxon>
        <taxon>Euteleostomi</taxon>
        <taxon>Lepidosauria</taxon>
        <taxon>Squamata</taxon>
        <taxon>Bifurcata</taxon>
        <taxon>Unidentata</taxon>
        <taxon>Episquamata</taxon>
        <taxon>Toxicofera</taxon>
        <taxon>Serpentes</taxon>
        <taxon>Colubroidea</taxon>
        <taxon>Colubridae</taxon>
        <taxon>Natricinae</taxon>
        <taxon>Thamnophis</taxon>
    </lineage>
</organism>
<protein>
    <submittedName>
        <fullName evidence="3">Protein KIAA0100-like</fullName>
    </submittedName>
</protein>
<dbReference type="AlphaFoldDB" id="A0A6I9X6S0"/>
<evidence type="ECO:0000313" key="3">
    <source>
        <dbReference type="RefSeq" id="XP_013907083.1"/>
    </source>
</evidence>
<dbReference type="RefSeq" id="XP_013907083.1">
    <property type="nucleotide sequence ID" value="XM_014051608.1"/>
</dbReference>
<dbReference type="Proteomes" id="UP000504617">
    <property type="component" value="Unplaced"/>
</dbReference>
<keyword evidence="2" id="KW-1185">Reference proteome</keyword>
<evidence type="ECO:0000256" key="1">
    <source>
        <dbReference type="SAM" id="MobiDB-lite"/>
    </source>
</evidence>
<dbReference type="KEGG" id="tsr:106537470"/>
<dbReference type="Pfam" id="PF10344">
    <property type="entry name" value="Hobbit"/>
    <property type="match status" value="1"/>
</dbReference>
<sequence>MLHGDWHMEIEQAGLHQVATEDPYNTTENLHWEWSRLAFHWRPGQFVFKGDLDVNVRTASKYDDCCFLHLPQLCMTLDLTWLCHGNPHDHHSVVLRSPEFLPEVPVGQQYDSYRAFRSENLNLAIRMDLTRPSGEASQPRILLYSSTLRWMQNFWATWTSVSRPICRGKLFGNLRPSKKKLGQHYRQLSCTALFPKLQIHYWASFAQQRGIQLECGQGHIFTRGTQRLIPQAGTVMRRLISEWSIVQMVSDLSLVNVHLMASPCEENADHRLDSLVKKTHLLSLSSLTYQRHSLRTAEEEVLLRDGDDVLHTHQLHLVDLRASWTTTNRDIAFGLYDGYKKSTVLKRNLSTEALRGLKIGPQLPAKKPRRGPPSGHQPPLRVIVPASSGRTERSPSGGASMLQKLIEETDKFVVFTEEESGVSEQLCGIAACQTDDIFNRNCLIELVNCQVFALGSTRPVAPLSPVDFSSQNP</sequence>
<dbReference type="OrthoDB" id="1562405at2759"/>
<dbReference type="PANTHER" id="PTHR15678:SF6">
    <property type="entry name" value="BRIDGE-LIKE LIPID TRANSFER PROTEIN FAMILY MEMBER 2"/>
    <property type="match status" value="1"/>
</dbReference>
<proteinExistence type="predicted"/>
<gene>
    <name evidence="3" type="primary">LOC106537470</name>
</gene>
<name>A0A6I9X6S0_9SAUR</name>
<feature type="non-terminal residue" evidence="3">
    <location>
        <position position="473"/>
    </location>
</feature>
<dbReference type="GeneID" id="106537470"/>
<feature type="region of interest" description="Disordered" evidence="1">
    <location>
        <begin position="360"/>
        <end position="399"/>
    </location>
</feature>
<accession>A0A6I9X6S0</accession>